<dbReference type="EMBL" id="VSWC01000145">
    <property type="protein sequence ID" value="KAA1076649.1"/>
    <property type="molecule type" value="Genomic_DNA"/>
</dbReference>
<feature type="signal peptide" evidence="1">
    <location>
        <begin position="1"/>
        <end position="24"/>
    </location>
</feature>
<name>A0A5B0MKY4_PUCGR</name>
<sequence>MKSFIFVTSLWMVSLIANTGGSLATGPSSASRGKGVMDTEKNTVEWEPEERYYMRDAKALAAWDLGVTAELLARSGKGAKALHKIDTGGVSGLFQFFTKETGSLMLSSGKHDIVYTLHDQAAKMVSWENTLKRGQTHYFKFPSGKDNGHLHLYTKLKLK</sequence>
<evidence type="ECO:0000313" key="5">
    <source>
        <dbReference type="Proteomes" id="UP000325313"/>
    </source>
</evidence>
<evidence type="ECO:0000313" key="3">
    <source>
        <dbReference type="EMBL" id="KAA1126813.1"/>
    </source>
</evidence>
<protein>
    <submittedName>
        <fullName evidence="2">Uncharacterized protein</fullName>
    </submittedName>
</protein>
<gene>
    <name evidence="2" type="ORF">PGT21_014371</name>
    <name evidence="3" type="ORF">PGTUg99_023685</name>
</gene>
<dbReference type="AlphaFoldDB" id="A0A5B0MKY4"/>
<dbReference type="EMBL" id="VDEP01000170">
    <property type="protein sequence ID" value="KAA1126813.1"/>
    <property type="molecule type" value="Genomic_DNA"/>
</dbReference>
<evidence type="ECO:0000313" key="4">
    <source>
        <dbReference type="Proteomes" id="UP000324748"/>
    </source>
</evidence>
<evidence type="ECO:0000313" key="2">
    <source>
        <dbReference type="EMBL" id="KAA1076649.1"/>
    </source>
</evidence>
<comment type="caution">
    <text evidence="2">The sequence shown here is derived from an EMBL/GenBank/DDBJ whole genome shotgun (WGS) entry which is preliminary data.</text>
</comment>
<dbReference type="OrthoDB" id="10328313at2759"/>
<keyword evidence="4" id="KW-1185">Reference proteome</keyword>
<accession>A0A5B0MKY4</accession>
<organism evidence="2 4">
    <name type="scientific">Puccinia graminis f. sp. tritici</name>
    <dbReference type="NCBI Taxonomy" id="56615"/>
    <lineage>
        <taxon>Eukaryota</taxon>
        <taxon>Fungi</taxon>
        <taxon>Dikarya</taxon>
        <taxon>Basidiomycota</taxon>
        <taxon>Pucciniomycotina</taxon>
        <taxon>Pucciniomycetes</taxon>
        <taxon>Pucciniales</taxon>
        <taxon>Pucciniaceae</taxon>
        <taxon>Puccinia</taxon>
    </lineage>
</organism>
<dbReference type="Proteomes" id="UP000324748">
    <property type="component" value="Unassembled WGS sequence"/>
</dbReference>
<dbReference type="Proteomes" id="UP000325313">
    <property type="component" value="Unassembled WGS sequence"/>
</dbReference>
<keyword evidence="1" id="KW-0732">Signal</keyword>
<evidence type="ECO:0000256" key="1">
    <source>
        <dbReference type="SAM" id="SignalP"/>
    </source>
</evidence>
<feature type="chain" id="PRO_5036366164" evidence="1">
    <location>
        <begin position="25"/>
        <end position="159"/>
    </location>
</feature>
<reference evidence="4 5" key="1">
    <citation type="submission" date="2019-05" db="EMBL/GenBank/DDBJ databases">
        <title>Emergence of the Ug99 lineage of the wheat stem rust pathogen through somatic hybridization.</title>
        <authorList>
            <person name="Li F."/>
            <person name="Upadhyaya N.M."/>
            <person name="Sperschneider J."/>
            <person name="Matny O."/>
            <person name="Nguyen-Phuc H."/>
            <person name="Mago R."/>
            <person name="Raley C."/>
            <person name="Miller M.E."/>
            <person name="Silverstein K.A.T."/>
            <person name="Henningsen E."/>
            <person name="Hirsch C.D."/>
            <person name="Visser B."/>
            <person name="Pretorius Z.A."/>
            <person name="Steffenson B.J."/>
            <person name="Schwessinger B."/>
            <person name="Dodds P.N."/>
            <person name="Figueroa M."/>
        </authorList>
    </citation>
    <scope>NUCLEOTIDE SEQUENCE [LARGE SCALE GENOMIC DNA]</scope>
    <source>
        <strain evidence="2">21-0</strain>
        <strain evidence="3 5">Ug99</strain>
    </source>
</reference>
<proteinExistence type="predicted"/>